<dbReference type="GO" id="GO:0004622">
    <property type="term" value="F:phosphatidylcholine lysophospholipase activity"/>
    <property type="evidence" value="ECO:0007669"/>
    <property type="project" value="TreeGrafter"/>
</dbReference>
<dbReference type="InterPro" id="IPR036514">
    <property type="entry name" value="SGNH_hydro_sf"/>
</dbReference>
<reference evidence="3 4" key="1">
    <citation type="submission" date="2018-06" db="EMBL/GenBank/DDBJ databases">
        <authorList>
            <consortium name="Pathogen Informatics"/>
            <person name="Doyle S."/>
        </authorList>
    </citation>
    <scope>NUCLEOTIDE SEQUENCE [LARGE SCALE GENOMIC DNA]</scope>
    <source>
        <strain evidence="3 4">NCTC13163</strain>
    </source>
</reference>
<dbReference type="EMBL" id="UGGP01000001">
    <property type="protein sequence ID" value="STO08292.1"/>
    <property type="molecule type" value="Genomic_DNA"/>
</dbReference>
<keyword evidence="1" id="KW-1133">Transmembrane helix</keyword>
<dbReference type="Gene3D" id="3.40.50.1110">
    <property type="entry name" value="SGNH hydrolase"/>
    <property type="match status" value="1"/>
</dbReference>
<dbReference type="Pfam" id="PF13472">
    <property type="entry name" value="Lipase_GDSL_2"/>
    <property type="match status" value="1"/>
</dbReference>
<evidence type="ECO:0000256" key="1">
    <source>
        <dbReference type="SAM" id="Phobius"/>
    </source>
</evidence>
<dbReference type="Proteomes" id="UP000254060">
    <property type="component" value="Unassembled WGS sequence"/>
</dbReference>
<feature type="transmembrane region" description="Helical" evidence="1">
    <location>
        <begin position="7"/>
        <end position="28"/>
    </location>
</feature>
<dbReference type="InterPro" id="IPR051532">
    <property type="entry name" value="Ester_Hydrolysis_Enzymes"/>
</dbReference>
<gene>
    <name evidence="3" type="ORF">NCTC13163_01662</name>
</gene>
<evidence type="ECO:0000259" key="2">
    <source>
        <dbReference type="Pfam" id="PF13472"/>
    </source>
</evidence>
<sequence length="249" mass="27728">MKNRKWYAFLIGTLFLTGTALYGLWIGYQDIVHPPERTLSVNEDSRPAPEGEVFVALGDSLTRGVGSTSGAGYVQPVSRVLQEDGIRSQNLAVSGARTEDLLAQLEQPEVRRTIANARYITLTIGGNDLFNRGENVDNFDSVDIEQVVTDAKTNLNDIFAELRALNDNAQIIYIALYNPFQDNENGQAFNQLILDWNASAASFGNTHRIDVIDPFAYVSDVSRDLATDQFHPSDRTYEKFAEDVLFVLD</sequence>
<keyword evidence="1" id="KW-0472">Membrane</keyword>
<organism evidence="3 4">
    <name type="scientific">Exiguobacterium aurantiacum</name>
    <dbReference type="NCBI Taxonomy" id="33987"/>
    <lineage>
        <taxon>Bacteria</taxon>
        <taxon>Bacillati</taxon>
        <taxon>Bacillota</taxon>
        <taxon>Bacilli</taxon>
        <taxon>Bacillales</taxon>
        <taxon>Bacillales Family XII. Incertae Sedis</taxon>
        <taxon>Exiguobacterium</taxon>
    </lineage>
</organism>
<proteinExistence type="predicted"/>
<evidence type="ECO:0000313" key="4">
    <source>
        <dbReference type="Proteomes" id="UP000254060"/>
    </source>
</evidence>
<dbReference type="OrthoDB" id="252349at2"/>
<keyword evidence="1" id="KW-0812">Transmembrane</keyword>
<protein>
    <submittedName>
        <fullName evidence="3">GDSL-like Lipase/Acylhydrolase</fullName>
    </submittedName>
</protein>
<dbReference type="PANTHER" id="PTHR30383">
    <property type="entry name" value="THIOESTERASE 1/PROTEASE 1/LYSOPHOSPHOLIPASE L1"/>
    <property type="match status" value="1"/>
</dbReference>
<accession>A0A377FTZ5</accession>
<dbReference type="PANTHER" id="PTHR30383:SF27">
    <property type="entry name" value="SPORE GERMINATION LIPASE LIPC"/>
    <property type="match status" value="1"/>
</dbReference>
<dbReference type="AlphaFoldDB" id="A0A377FTZ5"/>
<feature type="domain" description="SGNH hydrolase-type esterase" evidence="2">
    <location>
        <begin position="56"/>
        <end position="238"/>
    </location>
</feature>
<dbReference type="InterPro" id="IPR013830">
    <property type="entry name" value="SGNH_hydro"/>
</dbReference>
<dbReference type="SUPFAM" id="SSF52266">
    <property type="entry name" value="SGNH hydrolase"/>
    <property type="match status" value="1"/>
</dbReference>
<evidence type="ECO:0000313" key="3">
    <source>
        <dbReference type="EMBL" id="STO08292.1"/>
    </source>
</evidence>
<dbReference type="RefSeq" id="WP_024370271.1">
    <property type="nucleotide sequence ID" value="NZ_UGGP01000001.1"/>
</dbReference>
<name>A0A377FTZ5_9BACL</name>
<dbReference type="STRING" id="1397694.GCA_000702585_02158"/>
<keyword evidence="3" id="KW-0378">Hydrolase</keyword>